<dbReference type="Proteomes" id="UP000017184">
    <property type="component" value="Chromosome"/>
</dbReference>
<keyword evidence="1" id="KW-0812">Transmembrane</keyword>
<dbReference type="HOGENOM" id="CLU_2116569_0_0_4"/>
<keyword evidence="3" id="KW-1185">Reference proteome</keyword>
<evidence type="ECO:0000256" key="1">
    <source>
        <dbReference type="SAM" id="Phobius"/>
    </source>
</evidence>
<feature type="transmembrane region" description="Helical" evidence="1">
    <location>
        <begin position="64"/>
        <end position="80"/>
    </location>
</feature>
<sequence length="114" mass="13304">MKFYPRLHQTQLLAGQFTCKNFTVAKANLRLEFSVSGMNVRQVVVLVVEQVQADDDAVEHRNDWHVVFLVIWLMLSVYLLKMRGERLHLQGADYPDGCAKHDADCFWVHKNQFQ</sequence>
<gene>
    <name evidence="2" type="ORF">Cenrod_2421</name>
</gene>
<accession>U5NEB1</accession>
<evidence type="ECO:0000313" key="3">
    <source>
        <dbReference type="Proteomes" id="UP000017184"/>
    </source>
</evidence>
<protein>
    <submittedName>
        <fullName evidence="2">Uncharacterized protein</fullName>
    </submittedName>
</protein>
<name>U5NEB1_9BURK</name>
<dbReference type="AlphaFoldDB" id="U5NEB1"/>
<organism evidence="2 3">
    <name type="scientific">Candidatus Symbiobacter mobilis CR</name>
    <dbReference type="NCBI Taxonomy" id="946483"/>
    <lineage>
        <taxon>Bacteria</taxon>
        <taxon>Pseudomonadati</taxon>
        <taxon>Pseudomonadota</taxon>
        <taxon>Betaproteobacteria</taxon>
        <taxon>Burkholderiales</taxon>
        <taxon>Comamonadaceae</taxon>
    </lineage>
</organism>
<dbReference type="EMBL" id="CP004885">
    <property type="protein sequence ID" value="AGX88479.1"/>
    <property type="molecule type" value="Genomic_DNA"/>
</dbReference>
<proteinExistence type="predicted"/>
<dbReference type="KEGG" id="cbx:Cenrod_2421"/>
<evidence type="ECO:0000313" key="2">
    <source>
        <dbReference type="EMBL" id="AGX88479.1"/>
    </source>
</evidence>
<reference evidence="2 3" key="1">
    <citation type="journal article" date="2013" name="Genome Biol.">
        <title>Genomic analysis reveals key aspects of prokaryotic symbiosis in the phototrophic consortium "Chlorochromatium aggregatum".</title>
        <authorList>
            <person name="Liu Z."/>
            <person name="Muller J."/>
            <person name="Li T."/>
            <person name="Alvey R.M."/>
            <person name="Vogl K."/>
            <person name="Frigaard N.U."/>
            <person name="Rockwell N.C."/>
            <person name="Boyd E.S."/>
            <person name="Tomsho L.P."/>
            <person name="Schuster S.C."/>
            <person name="Henke P."/>
            <person name="Rohde M."/>
            <person name="Overmann J."/>
            <person name="Bryant D.A."/>
        </authorList>
    </citation>
    <scope>NUCLEOTIDE SEQUENCE [LARGE SCALE GENOMIC DNA]</scope>
    <source>
        <strain evidence="2">CR</strain>
    </source>
</reference>
<keyword evidence="1" id="KW-0472">Membrane</keyword>
<keyword evidence="1" id="KW-1133">Transmembrane helix</keyword>